<feature type="chain" id="PRO_5012556165" evidence="1">
    <location>
        <begin position="21"/>
        <end position="199"/>
    </location>
</feature>
<keyword evidence="1" id="KW-0732">Signal</keyword>
<organism evidence="2">
    <name type="scientific">Rhipicephalus zambeziensis</name>
    <dbReference type="NCBI Taxonomy" id="60191"/>
    <lineage>
        <taxon>Eukaryota</taxon>
        <taxon>Metazoa</taxon>
        <taxon>Ecdysozoa</taxon>
        <taxon>Arthropoda</taxon>
        <taxon>Chelicerata</taxon>
        <taxon>Arachnida</taxon>
        <taxon>Acari</taxon>
        <taxon>Parasitiformes</taxon>
        <taxon>Ixodida</taxon>
        <taxon>Ixodoidea</taxon>
        <taxon>Ixodidae</taxon>
        <taxon>Rhipicephalinae</taxon>
        <taxon>Rhipicephalus</taxon>
        <taxon>Rhipicephalus</taxon>
    </lineage>
</organism>
<feature type="signal peptide" evidence="1">
    <location>
        <begin position="1"/>
        <end position="20"/>
    </location>
</feature>
<evidence type="ECO:0000313" key="2">
    <source>
        <dbReference type="EMBL" id="MAA15447.1"/>
    </source>
</evidence>
<proteinExistence type="predicted"/>
<name>A0A224YCK5_9ACAR</name>
<dbReference type="AlphaFoldDB" id="A0A224YCK5"/>
<reference evidence="2" key="1">
    <citation type="journal article" date="2017" name="Parasit. Vectors">
        <title>Sialotranscriptomics of Rhipicephalus zambeziensis reveals intricate expression profiles of secretory proteins and suggests tight temporal transcriptional regulation during blood-feeding.</title>
        <authorList>
            <person name="de Castro M.H."/>
            <person name="de Klerk D."/>
            <person name="Pienaar R."/>
            <person name="Rees D.J.G."/>
            <person name="Mans B.J."/>
        </authorList>
    </citation>
    <scope>NUCLEOTIDE SEQUENCE</scope>
    <source>
        <tissue evidence="2">Salivary glands</tissue>
    </source>
</reference>
<dbReference type="EMBL" id="GFPF01004301">
    <property type="protein sequence ID" value="MAA15447.1"/>
    <property type="molecule type" value="Transcribed_RNA"/>
</dbReference>
<sequence length="199" mass="24483">MGRIKFTALLFSACIGTVISRFHEKEHDDADIRAFYNTNETIWTCNTTTTQRPCQLDDVQNITDKDIDFHRDFLDTRKIWTRMKLHGEFTLWESQQTRSKIPYDSMNLLWRDKFYRQEILHYQSYQDKCAVFVFPSNNNRNIRYNYELRAWNSSVNNIMHTECWRRFFDVAKRQRIRRAYFRGCQKLMAHRREWFSYRK</sequence>
<accession>A0A224YCK5</accession>
<evidence type="ECO:0000256" key="1">
    <source>
        <dbReference type="SAM" id="SignalP"/>
    </source>
</evidence>
<protein>
    <submittedName>
        <fullName evidence="2">Lipocalin</fullName>
    </submittedName>
</protein>